<dbReference type="GO" id="GO:0016491">
    <property type="term" value="F:oxidoreductase activity"/>
    <property type="evidence" value="ECO:0007669"/>
    <property type="project" value="UniProtKB-KW"/>
</dbReference>
<keyword evidence="2" id="KW-0560">Oxidoreductase</keyword>
<dbReference type="PRINTS" id="PR00080">
    <property type="entry name" value="SDRFAMILY"/>
</dbReference>
<dbReference type="PANTHER" id="PTHR43976">
    <property type="entry name" value="SHORT CHAIN DEHYDROGENASE"/>
    <property type="match status" value="1"/>
</dbReference>
<dbReference type="InterPro" id="IPR020904">
    <property type="entry name" value="Sc_DH/Rdtase_CS"/>
</dbReference>
<accession>A0A6J6WYL5</accession>
<dbReference type="InterPro" id="IPR051911">
    <property type="entry name" value="SDR_oxidoreductase"/>
</dbReference>
<dbReference type="SUPFAM" id="SSF51735">
    <property type="entry name" value="NAD(P)-binding Rossmann-fold domains"/>
    <property type="match status" value="1"/>
</dbReference>
<gene>
    <name evidence="4" type="ORF">UFOPK2975_00535</name>
</gene>
<organism evidence="4">
    <name type="scientific">freshwater metagenome</name>
    <dbReference type="NCBI Taxonomy" id="449393"/>
    <lineage>
        <taxon>unclassified sequences</taxon>
        <taxon>metagenomes</taxon>
        <taxon>ecological metagenomes</taxon>
    </lineage>
</organism>
<dbReference type="PANTHER" id="PTHR43976:SF16">
    <property type="entry name" value="SHORT-CHAIN DEHYDROGENASE_REDUCTASE FAMILY PROTEIN"/>
    <property type="match status" value="1"/>
</dbReference>
<evidence type="ECO:0000313" key="4">
    <source>
        <dbReference type="EMBL" id="CAB4790241.1"/>
    </source>
</evidence>
<dbReference type="CDD" id="cd05374">
    <property type="entry name" value="17beta-HSD-like_SDR_c"/>
    <property type="match status" value="1"/>
</dbReference>
<evidence type="ECO:0000256" key="1">
    <source>
        <dbReference type="ARBA" id="ARBA00006484"/>
    </source>
</evidence>
<dbReference type="Pfam" id="PF00106">
    <property type="entry name" value="adh_short"/>
    <property type="match status" value="1"/>
</dbReference>
<dbReference type="PROSITE" id="PS00061">
    <property type="entry name" value="ADH_SHORT"/>
    <property type="match status" value="1"/>
</dbReference>
<reference evidence="4" key="1">
    <citation type="submission" date="2020-05" db="EMBL/GenBank/DDBJ databases">
        <authorList>
            <person name="Chiriac C."/>
            <person name="Salcher M."/>
            <person name="Ghai R."/>
            <person name="Kavagutti S V."/>
        </authorList>
    </citation>
    <scope>NUCLEOTIDE SEQUENCE</scope>
</reference>
<dbReference type="EMBL" id="CAFAAG010000027">
    <property type="protein sequence ID" value="CAB4790241.1"/>
    <property type="molecule type" value="Genomic_DNA"/>
</dbReference>
<dbReference type="PRINTS" id="PR00081">
    <property type="entry name" value="GDHRDH"/>
</dbReference>
<comment type="similarity">
    <text evidence="1">Belongs to the short-chain dehydrogenases/reductases (SDR) family.</text>
</comment>
<name>A0A6J6WYL5_9ZZZZ</name>
<evidence type="ECO:0000256" key="2">
    <source>
        <dbReference type="ARBA" id="ARBA00023002"/>
    </source>
</evidence>
<dbReference type="AlphaFoldDB" id="A0A6J6WYL5"/>
<dbReference type="SMART" id="SM00822">
    <property type="entry name" value="PKS_KR"/>
    <property type="match status" value="1"/>
</dbReference>
<evidence type="ECO:0000259" key="3">
    <source>
        <dbReference type="SMART" id="SM00822"/>
    </source>
</evidence>
<dbReference type="Gene3D" id="3.40.50.720">
    <property type="entry name" value="NAD(P)-binding Rossmann-like Domain"/>
    <property type="match status" value="1"/>
</dbReference>
<feature type="domain" description="Ketoreductase" evidence="3">
    <location>
        <begin position="11"/>
        <end position="190"/>
    </location>
</feature>
<protein>
    <submittedName>
        <fullName evidence="4">Unannotated protein</fullName>
    </submittedName>
</protein>
<dbReference type="InterPro" id="IPR036291">
    <property type="entry name" value="NAD(P)-bd_dom_sf"/>
</dbReference>
<sequence length="299" mass="32152">MSDHQTSKSQLVAVVTGANSGIGRATAIYLAQQGYRVFGTVRSLDKAAKLVALAEKLDVAIELVEMDVADDASVRQGFADIFRATPHVDVLVNNAGIGGNGVTEETTPEQYFDSFNVNVVGVVRCTQQVLPQMRATKSGTIINISSIVGRIAAVAQSPYVTSKWALEGLTEGLAHEVAPFGIRVVMIEPGITKSSIFMKNLDAPNASGAYDSHYRRMLQFYAAGIPRATDPTEVGALIHHAITTDTPQLRYPCSWGGHEFINGRAKMSDADWIALGAVESDADYEIEFKKAFGIDISQS</sequence>
<dbReference type="InterPro" id="IPR057326">
    <property type="entry name" value="KR_dom"/>
</dbReference>
<dbReference type="InterPro" id="IPR002347">
    <property type="entry name" value="SDR_fam"/>
</dbReference>
<proteinExistence type="inferred from homology"/>